<dbReference type="AlphaFoldDB" id="A0AAV3ZW99"/>
<comment type="caution">
    <text evidence="2">The sequence shown here is derived from an EMBL/GenBank/DDBJ whole genome shotgun (WGS) entry which is preliminary data.</text>
</comment>
<proteinExistence type="predicted"/>
<evidence type="ECO:0000313" key="3">
    <source>
        <dbReference type="Proteomes" id="UP000735302"/>
    </source>
</evidence>
<feature type="region of interest" description="Disordered" evidence="1">
    <location>
        <begin position="1"/>
        <end position="23"/>
    </location>
</feature>
<organism evidence="2 3">
    <name type="scientific">Plakobranchus ocellatus</name>
    <dbReference type="NCBI Taxonomy" id="259542"/>
    <lineage>
        <taxon>Eukaryota</taxon>
        <taxon>Metazoa</taxon>
        <taxon>Spiralia</taxon>
        <taxon>Lophotrochozoa</taxon>
        <taxon>Mollusca</taxon>
        <taxon>Gastropoda</taxon>
        <taxon>Heterobranchia</taxon>
        <taxon>Euthyneura</taxon>
        <taxon>Panpulmonata</taxon>
        <taxon>Sacoglossa</taxon>
        <taxon>Placobranchoidea</taxon>
        <taxon>Plakobranchidae</taxon>
        <taxon>Plakobranchus</taxon>
    </lineage>
</organism>
<protein>
    <submittedName>
        <fullName evidence="2">Uncharacterized protein</fullName>
    </submittedName>
</protein>
<feature type="region of interest" description="Disordered" evidence="1">
    <location>
        <begin position="53"/>
        <end position="76"/>
    </location>
</feature>
<dbReference type="EMBL" id="BLXT01002947">
    <property type="protein sequence ID" value="GFN99122.1"/>
    <property type="molecule type" value="Genomic_DNA"/>
</dbReference>
<evidence type="ECO:0000256" key="1">
    <source>
        <dbReference type="SAM" id="MobiDB-lite"/>
    </source>
</evidence>
<keyword evidence="3" id="KW-1185">Reference proteome</keyword>
<name>A0AAV3ZW99_9GAST</name>
<reference evidence="2 3" key="1">
    <citation type="journal article" date="2021" name="Elife">
        <title>Chloroplast acquisition without the gene transfer in kleptoplastic sea slugs, Plakobranchus ocellatus.</title>
        <authorList>
            <person name="Maeda T."/>
            <person name="Takahashi S."/>
            <person name="Yoshida T."/>
            <person name="Shimamura S."/>
            <person name="Takaki Y."/>
            <person name="Nagai Y."/>
            <person name="Toyoda A."/>
            <person name="Suzuki Y."/>
            <person name="Arimoto A."/>
            <person name="Ishii H."/>
            <person name="Satoh N."/>
            <person name="Nishiyama T."/>
            <person name="Hasebe M."/>
            <person name="Maruyama T."/>
            <person name="Minagawa J."/>
            <person name="Obokata J."/>
            <person name="Shigenobu S."/>
        </authorList>
    </citation>
    <scope>NUCLEOTIDE SEQUENCE [LARGE SCALE GENOMIC DNA]</scope>
</reference>
<gene>
    <name evidence="2" type="ORF">PoB_002562800</name>
</gene>
<sequence length="76" mass="8440">MGTENGVENDGETQDKTSRQSAQARDLALNLDMKLNKLLGQLASLDCRVLANPTTIGLQSKSNRRSKPRQTRSQRQ</sequence>
<accession>A0AAV3ZW99</accession>
<dbReference type="Proteomes" id="UP000735302">
    <property type="component" value="Unassembled WGS sequence"/>
</dbReference>
<feature type="compositionally biased region" description="Basic residues" evidence="1">
    <location>
        <begin position="62"/>
        <end position="76"/>
    </location>
</feature>
<evidence type="ECO:0000313" key="2">
    <source>
        <dbReference type="EMBL" id="GFN99122.1"/>
    </source>
</evidence>